<dbReference type="SUPFAM" id="SSF52540">
    <property type="entry name" value="P-loop containing nucleoside triphosphate hydrolases"/>
    <property type="match status" value="1"/>
</dbReference>
<feature type="domain" description="AIG1-type G" evidence="3">
    <location>
        <begin position="32"/>
        <end position="269"/>
    </location>
</feature>
<dbReference type="InterPro" id="IPR006703">
    <property type="entry name" value="G_AIG1"/>
</dbReference>
<comment type="caution">
    <text evidence="4">The sequence shown here is derived from an EMBL/GenBank/DDBJ whole genome shotgun (WGS) entry which is preliminary data.</text>
</comment>
<dbReference type="GO" id="GO:0006886">
    <property type="term" value="P:intracellular protein transport"/>
    <property type="evidence" value="ECO:0007669"/>
    <property type="project" value="InterPro"/>
</dbReference>
<gene>
    <name evidence="4" type="ORF">POM88_030226</name>
</gene>
<keyword evidence="5" id="KW-1185">Reference proteome</keyword>
<dbReference type="PROSITE" id="PS51720">
    <property type="entry name" value="G_AIG1"/>
    <property type="match status" value="1"/>
</dbReference>
<evidence type="ECO:0000256" key="1">
    <source>
        <dbReference type="ARBA" id="ARBA00022741"/>
    </source>
</evidence>
<dbReference type="GO" id="GO:0005525">
    <property type="term" value="F:GTP binding"/>
    <property type="evidence" value="ECO:0007669"/>
    <property type="project" value="UniProtKB-KW"/>
</dbReference>
<organism evidence="4 5">
    <name type="scientific">Heracleum sosnowskyi</name>
    <dbReference type="NCBI Taxonomy" id="360622"/>
    <lineage>
        <taxon>Eukaryota</taxon>
        <taxon>Viridiplantae</taxon>
        <taxon>Streptophyta</taxon>
        <taxon>Embryophyta</taxon>
        <taxon>Tracheophyta</taxon>
        <taxon>Spermatophyta</taxon>
        <taxon>Magnoliopsida</taxon>
        <taxon>eudicotyledons</taxon>
        <taxon>Gunneridae</taxon>
        <taxon>Pentapetalae</taxon>
        <taxon>asterids</taxon>
        <taxon>campanulids</taxon>
        <taxon>Apiales</taxon>
        <taxon>Apiaceae</taxon>
        <taxon>Apioideae</taxon>
        <taxon>apioid superclade</taxon>
        <taxon>Tordylieae</taxon>
        <taxon>Tordyliinae</taxon>
        <taxon>Heracleum</taxon>
    </lineage>
</organism>
<dbReference type="PANTHER" id="PTHR10903:SF149">
    <property type="entry name" value="TRANSLOCASE OF CHLOROPLAST 33, CHLOROPLASTIC"/>
    <property type="match status" value="1"/>
</dbReference>
<name>A0AAD8HW25_9APIA</name>
<dbReference type="Gene3D" id="3.40.50.300">
    <property type="entry name" value="P-loop containing nucleotide triphosphate hydrolases"/>
    <property type="match status" value="1"/>
</dbReference>
<reference evidence="4" key="2">
    <citation type="submission" date="2023-05" db="EMBL/GenBank/DDBJ databases">
        <authorList>
            <person name="Schelkunov M.I."/>
        </authorList>
    </citation>
    <scope>NUCLEOTIDE SEQUENCE</scope>
    <source>
        <strain evidence="4">Hsosn_3</strain>
        <tissue evidence="4">Leaf</tissue>
    </source>
</reference>
<keyword evidence="1" id="KW-0547">Nucleotide-binding</keyword>
<accession>A0AAD8HW25</accession>
<proteinExistence type="predicted"/>
<dbReference type="PANTHER" id="PTHR10903">
    <property type="entry name" value="GTPASE, IMAP FAMILY MEMBER-RELATED"/>
    <property type="match status" value="1"/>
</dbReference>
<sequence>MASRDWPTIQHFPSATRTKLIDSLKQLKQENVSTLTVLVIGKGGVGKSSTVNSVLGERAVAVSLYQSQAPQPVMVTRFSSRYALNIGDAKDPVSAFTLHIIDTPGLDEAGAVNYHVLDMIKRYLLGRTIDVLLYVDRLDQYRVDSLDRQIIAAITDSFGKEIWRRGIVVLTHALLIPPDGLDYDEFFSRRSEALLEVVGAGAKIKRQEVQGAIPVVLVENSTRCPRNENDEKIIPTGIAWIPNLMKTITEVVSNGSKGIRVDKKLIDGPNPNQRGKWLIPFIAAFQYLFIVMPLQLLIENDAEAEREAHK</sequence>
<dbReference type="InterPro" id="IPR045058">
    <property type="entry name" value="GIMA/IAN/Toc"/>
</dbReference>
<protein>
    <submittedName>
        <fullName evidence="4">Translocase of chloroplast</fullName>
    </submittedName>
</protein>
<dbReference type="GO" id="GO:0015450">
    <property type="term" value="F:protein-transporting ATPase activity"/>
    <property type="evidence" value="ECO:0007669"/>
    <property type="project" value="InterPro"/>
</dbReference>
<dbReference type="InterPro" id="IPR005688">
    <property type="entry name" value="Toc34"/>
</dbReference>
<dbReference type="Pfam" id="PF04548">
    <property type="entry name" value="AIG1"/>
    <property type="match status" value="1"/>
</dbReference>
<dbReference type="InterPro" id="IPR027417">
    <property type="entry name" value="P-loop_NTPase"/>
</dbReference>
<evidence type="ECO:0000313" key="4">
    <source>
        <dbReference type="EMBL" id="KAK1374033.1"/>
    </source>
</evidence>
<evidence type="ECO:0000259" key="3">
    <source>
        <dbReference type="PROSITE" id="PS51720"/>
    </source>
</evidence>
<dbReference type="GO" id="GO:0009707">
    <property type="term" value="C:chloroplast outer membrane"/>
    <property type="evidence" value="ECO:0007669"/>
    <property type="project" value="InterPro"/>
</dbReference>
<dbReference type="AlphaFoldDB" id="A0AAD8HW25"/>
<dbReference type="EMBL" id="JAUIZM010000007">
    <property type="protein sequence ID" value="KAK1374033.1"/>
    <property type="molecule type" value="Genomic_DNA"/>
</dbReference>
<dbReference type="NCBIfam" id="TIGR00991">
    <property type="entry name" value="3a0901s02IAP34"/>
    <property type="match status" value="1"/>
</dbReference>
<dbReference type="Proteomes" id="UP001237642">
    <property type="component" value="Unassembled WGS sequence"/>
</dbReference>
<evidence type="ECO:0000313" key="5">
    <source>
        <dbReference type="Proteomes" id="UP001237642"/>
    </source>
</evidence>
<reference evidence="4" key="1">
    <citation type="submission" date="2023-02" db="EMBL/GenBank/DDBJ databases">
        <title>Genome of toxic invasive species Heracleum sosnowskyi carries increased number of genes despite the absence of recent whole-genome duplications.</title>
        <authorList>
            <person name="Schelkunov M."/>
            <person name="Shtratnikova V."/>
            <person name="Makarenko M."/>
            <person name="Klepikova A."/>
            <person name="Omelchenko D."/>
            <person name="Novikova G."/>
            <person name="Obukhova E."/>
            <person name="Bogdanov V."/>
            <person name="Penin A."/>
            <person name="Logacheva M."/>
        </authorList>
    </citation>
    <scope>NUCLEOTIDE SEQUENCE</scope>
    <source>
        <strain evidence="4">Hsosn_3</strain>
        <tissue evidence="4">Leaf</tissue>
    </source>
</reference>
<evidence type="ECO:0000256" key="2">
    <source>
        <dbReference type="ARBA" id="ARBA00023134"/>
    </source>
</evidence>
<keyword evidence="2" id="KW-0342">GTP-binding</keyword>